<dbReference type="InterPro" id="IPR036259">
    <property type="entry name" value="MFS_trans_sf"/>
</dbReference>
<feature type="transmembrane region" description="Helical" evidence="7">
    <location>
        <begin position="224"/>
        <end position="244"/>
    </location>
</feature>
<dbReference type="PROSITE" id="PS50850">
    <property type="entry name" value="MFS"/>
    <property type="match status" value="1"/>
</dbReference>
<sequence>MLNYFKARSRLFSNSSFSYACVMTLFNATVVGIAYISISWHLLTLKNNLEVIMLFMLTWWIFGVILSPITGYFADLIPRRIIIVLVNIFRVILLSAFVFLGNLDSLTLVYLFTSIWGIILAFFMPAMMIMSRELFPNDDVLLYANSTMDGLFEFGMVIGMSLGGIVVAYFDMHQIMIIMLAGSIFATLCSFMIVPKRIVKNQKGNFLDNWKEVINYLSKNISLYWCYLAQVSMTCIYMIAPIFISPYAKNILHASSLQFGLIEIAFSVGFIIGNILLPYMIEKMSPKLTLAFSMGASAMMYLLLGLNQSIAFAILYYLVAGVFISSWVIIVTIAQKNTPITLQGKIQGVAYGLSGLVVMFIYTIFFMINYLEPLPSNRWFYVLAALALCTLWPIFKGLKFLDKTKL</sequence>
<reference evidence="9" key="1">
    <citation type="submission" date="2009-01" db="EMBL/GenBank/DDBJ databases">
        <title>Complete sequence of chromosome of Francisella philomiragia subsp. philomiragia ATCC 25017.</title>
        <authorList>
            <consortium name="US DOE Joint Genome Institute"/>
            <person name="Copeland A."/>
            <person name="Lucas S."/>
            <person name="Lapidus A."/>
            <person name="Barry K."/>
            <person name="Detter J.C."/>
            <person name="Glavina del Rio T."/>
            <person name="Hammon N."/>
            <person name="Israni S."/>
            <person name="Dalin E."/>
            <person name="Tice H."/>
            <person name="Pitluck S."/>
            <person name="Chain P."/>
            <person name="Malfatti S."/>
            <person name="Shin M."/>
            <person name="Vergez L."/>
            <person name="Schmutz J."/>
            <person name="Larimer F."/>
            <person name="Land M."/>
            <person name="Hauser L."/>
            <person name="Richardson P."/>
        </authorList>
    </citation>
    <scope>NUCLEOTIDE SEQUENCE</scope>
    <source>
        <strain evidence="9">ATCC 25017</strain>
    </source>
</reference>
<evidence type="ECO:0000256" key="5">
    <source>
        <dbReference type="ARBA" id="ARBA00022989"/>
    </source>
</evidence>
<dbReference type="CDD" id="cd06173">
    <property type="entry name" value="MFS_MefA_like"/>
    <property type="match status" value="1"/>
</dbReference>
<feature type="transmembrane region" description="Helical" evidence="7">
    <location>
        <begin position="20"/>
        <end position="40"/>
    </location>
</feature>
<feature type="transmembrane region" description="Helical" evidence="7">
    <location>
        <begin position="81"/>
        <end position="101"/>
    </location>
</feature>
<evidence type="ECO:0000256" key="4">
    <source>
        <dbReference type="ARBA" id="ARBA00022692"/>
    </source>
</evidence>
<evidence type="ECO:0000313" key="9">
    <source>
        <dbReference type="EMBL" id="ABZ86476.1"/>
    </source>
</evidence>
<dbReference type="SUPFAM" id="SSF103473">
    <property type="entry name" value="MFS general substrate transporter"/>
    <property type="match status" value="1"/>
</dbReference>
<evidence type="ECO:0000259" key="8">
    <source>
        <dbReference type="PROSITE" id="PS50850"/>
    </source>
</evidence>
<dbReference type="Pfam" id="PF07690">
    <property type="entry name" value="MFS_1"/>
    <property type="match status" value="1"/>
</dbReference>
<accession>B0TZ37</accession>
<evidence type="ECO:0000256" key="7">
    <source>
        <dbReference type="SAM" id="Phobius"/>
    </source>
</evidence>
<dbReference type="eggNOG" id="COG2814">
    <property type="taxonomic scope" value="Bacteria"/>
</dbReference>
<feature type="domain" description="Major facilitator superfamily (MFS) profile" evidence="8">
    <location>
        <begin position="1"/>
        <end position="198"/>
    </location>
</feature>
<gene>
    <name evidence="9" type="ordered locus">Fphi_0260</name>
</gene>
<dbReference type="EMBL" id="CP000937">
    <property type="protein sequence ID" value="ABZ86476.1"/>
    <property type="molecule type" value="Genomic_DNA"/>
</dbReference>
<feature type="transmembrane region" description="Helical" evidence="7">
    <location>
        <begin position="346"/>
        <end position="367"/>
    </location>
</feature>
<keyword evidence="5 7" id="KW-1133">Transmembrane helix</keyword>
<keyword evidence="2" id="KW-0813">Transport</keyword>
<feature type="transmembrane region" description="Helical" evidence="7">
    <location>
        <begin position="379"/>
        <end position="398"/>
    </location>
</feature>
<keyword evidence="4 7" id="KW-0812">Transmembrane</keyword>
<name>B0TZ37_FRAP2</name>
<dbReference type="KEGG" id="fph:Fphi_0260"/>
<proteinExistence type="predicted"/>
<keyword evidence="6 7" id="KW-0472">Membrane</keyword>
<feature type="transmembrane region" description="Helical" evidence="7">
    <location>
        <begin position="176"/>
        <end position="194"/>
    </location>
</feature>
<organism evidence="9">
    <name type="scientific">Francisella philomiragia subsp. philomiragia (strain ATCC 25017 / CCUG 19701 / FSC 153 / O#319-036)</name>
    <dbReference type="NCBI Taxonomy" id="484022"/>
    <lineage>
        <taxon>Bacteria</taxon>
        <taxon>Pseudomonadati</taxon>
        <taxon>Pseudomonadota</taxon>
        <taxon>Gammaproteobacteria</taxon>
        <taxon>Thiotrichales</taxon>
        <taxon>Francisellaceae</taxon>
        <taxon>Francisella</taxon>
    </lineage>
</organism>
<dbReference type="AlphaFoldDB" id="B0TZ37"/>
<dbReference type="InterPro" id="IPR020846">
    <property type="entry name" value="MFS_dom"/>
</dbReference>
<dbReference type="GO" id="GO:0022857">
    <property type="term" value="F:transmembrane transporter activity"/>
    <property type="evidence" value="ECO:0007669"/>
    <property type="project" value="InterPro"/>
</dbReference>
<feature type="transmembrane region" description="Helical" evidence="7">
    <location>
        <begin position="107"/>
        <end position="130"/>
    </location>
</feature>
<dbReference type="Gene3D" id="1.20.1250.20">
    <property type="entry name" value="MFS general substrate transporter like domains"/>
    <property type="match status" value="2"/>
</dbReference>
<dbReference type="PANTHER" id="PTHR43266:SF7">
    <property type="entry name" value="TRANSPORTER, PUTATIVE-RELATED"/>
    <property type="match status" value="1"/>
</dbReference>
<dbReference type="InterPro" id="IPR011701">
    <property type="entry name" value="MFS"/>
</dbReference>
<feature type="transmembrane region" description="Helical" evidence="7">
    <location>
        <begin position="310"/>
        <end position="334"/>
    </location>
</feature>
<comment type="subcellular location">
    <subcellularLocation>
        <location evidence="1">Cell membrane</location>
        <topology evidence="1">Multi-pass membrane protein</topology>
    </subcellularLocation>
</comment>
<protein>
    <submittedName>
        <fullName evidence="9">Major facilitator superfamily (MFS) transport protein</fullName>
    </submittedName>
</protein>
<feature type="transmembrane region" description="Helical" evidence="7">
    <location>
        <begin position="52"/>
        <end position="74"/>
    </location>
</feature>
<feature type="transmembrane region" description="Helical" evidence="7">
    <location>
        <begin position="151"/>
        <end position="170"/>
    </location>
</feature>
<dbReference type="PANTHER" id="PTHR43266">
    <property type="entry name" value="MACROLIDE-EFFLUX PROTEIN"/>
    <property type="match status" value="1"/>
</dbReference>
<dbReference type="GO" id="GO:0005886">
    <property type="term" value="C:plasma membrane"/>
    <property type="evidence" value="ECO:0007669"/>
    <property type="project" value="UniProtKB-SubCell"/>
</dbReference>
<feature type="transmembrane region" description="Helical" evidence="7">
    <location>
        <begin position="256"/>
        <end position="276"/>
    </location>
</feature>
<evidence type="ECO:0000256" key="2">
    <source>
        <dbReference type="ARBA" id="ARBA00022448"/>
    </source>
</evidence>
<evidence type="ECO:0000256" key="6">
    <source>
        <dbReference type="ARBA" id="ARBA00023136"/>
    </source>
</evidence>
<dbReference type="PROSITE" id="PS51257">
    <property type="entry name" value="PROKAR_LIPOPROTEIN"/>
    <property type="match status" value="1"/>
</dbReference>
<evidence type="ECO:0000256" key="3">
    <source>
        <dbReference type="ARBA" id="ARBA00022475"/>
    </source>
</evidence>
<feature type="transmembrane region" description="Helical" evidence="7">
    <location>
        <begin position="288"/>
        <end position="304"/>
    </location>
</feature>
<evidence type="ECO:0000256" key="1">
    <source>
        <dbReference type="ARBA" id="ARBA00004651"/>
    </source>
</evidence>
<keyword evidence="3" id="KW-1003">Cell membrane</keyword>
<dbReference type="HOGENOM" id="CLU_034180_16_1_6"/>